<keyword evidence="3" id="KW-1185">Reference proteome</keyword>
<evidence type="ECO:0000313" key="3">
    <source>
        <dbReference type="Proteomes" id="UP000054937"/>
    </source>
</evidence>
<comment type="caution">
    <text evidence="2">The sequence shown here is derived from an EMBL/GenBank/DDBJ whole genome shotgun (WGS) entry which is preliminary data.</text>
</comment>
<organism evidence="2 3">
    <name type="scientific">Pseudocohnilembus persalinus</name>
    <name type="common">Ciliate</name>
    <dbReference type="NCBI Taxonomy" id="266149"/>
    <lineage>
        <taxon>Eukaryota</taxon>
        <taxon>Sar</taxon>
        <taxon>Alveolata</taxon>
        <taxon>Ciliophora</taxon>
        <taxon>Intramacronucleata</taxon>
        <taxon>Oligohymenophorea</taxon>
        <taxon>Scuticociliatia</taxon>
        <taxon>Philasterida</taxon>
        <taxon>Pseudocohnilembidae</taxon>
        <taxon>Pseudocohnilembus</taxon>
    </lineage>
</organism>
<dbReference type="InParanoid" id="A0A0V0R271"/>
<evidence type="ECO:0000256" key="1">
    <source>
        <dbReference type="SAM" id="MobiDB-lite"/>
    </source>
</evidence>
<gene>
    <name evidence="2" type="ORF">PPERSA_03362</name>
</gene>
<sequence>MDQQNQHTQTIKTPQKQGFQRRKPSINITNNVINSSSKQNISIDEFENKYEDQKSNLETQKELQVKISISKNEKKLVNYNILRFIDYKSKNEPNFYCVSGDIPLPLLNAPLISSQNALCQPFQFKEKMDGQGSYFEILNIFTFDFDYYIENQQVLATRQLNLSKQSQNLNKSQIPFNTPIQQMTQQAQTYSNKNLDIQGSKNQYYLNQVQNFMEKFYANQLINKQSQQMQNNQQYQTSNQSSSKKQNEKQSTSKTHKTSMSSNSYN</sequence>
<feature type="region of interest" description="Disordered" evidence="1">
    <location>
        <begin position="1"/>
        <end position="24"/>
    </location>
</feature>
<evidence type="ECO:0000313" key="2">
    <source>
        <dbReference type="EMBL" id="KRX08368.1"/>
    </source>
</evidence>
<reference evidence="2 3" key="1">
    <citation type="journal article" date="2015" name="Sci. Rep.">
        <title>Genome of the facultative scuticociliatosis pathogen Pseudocohnilembus persalinus provides insight into its virulence through horizontal gene transfer.</title>
        <authorList>
            <person name="Xiong J."/>
            <person name="Wang G."/>
            <person name="Cheng J."/>
            <person name="Tian M."/>
            <person name="Pan X."/>
            <person name="Warren A."/>
            <person name="Jiang C."/>
            <person name="Yuan D."/>
            <person name="Miao W."/>
        </authorList>
    </citation>
    <scope>NUCLEOTIDE SEQUENCE [LARGE SCALE GENOMIC DNA]</scope>
    <source>
        <strain evidence="2">36N120E</strain>
    </source>
</reference>
<feature type="region of interest" description="Disordered" evidence="1">
    <location>
        <begin position="227"/>
        <end position="266"/>
    </location>
</feature>
<dbReference type="EMBL" id="LDAU01000065">
    <property type="protein sequence ID" value="KRX08368.1"/>
    <property type="molecule type" value="Genomic_DNA"/>
</dbReference>
<feature type="compositionally biased region" description="Polar residues" evidence="1">
    <location>
        <begin position="1"/>
        <end position="18"/>
    </location>
</feature>
<accession>A0A0V0R271</accession>
<name>A0A0V0R271_PSEPJ</name>
<dbReference type="Proteomes" id="UP000054937">
    <property type="component" value="Unassembled WGS sequence"/>
</dbReference>
<proteinExistence type="predicted"/>
<protein>
    <submittedName>
        <fullName evidence="2">Uncharacterized protein</fullName>
    </submittedName>
</protein>
<dbReference type="AlphaFoldDB" id="A0A0V0R271"/>